<feature type="region of interest" description="Disordered" evidence="3">
    <location>
        <begin position="1946"/>
        <end position="2046"/>
    </location>
</feature>
<feature type="compositionally biased region" description="Polar residues" evidence="3">
    <location>
        <begin position="2218"/>
        <end position="2228"/>
    </location>
</feature>
<keyword evidence="7" id="KW-1185">Reference proteome</keyword>
<feature type="compositionally biased region" description="Basic and acidic residues" evidence="3">
    <location>
        <begin position="329"/>
        <end position="346"/>
    </location>
</feature>
<feature type="region of interest" description="Disordered" evidence="3">
    <location>
        <begin position="1462"/>
        <end position="1488"/>
    </location>
</feature>
<feature type="region of interest" description="Disordered" evidence="3">
    <location>
        <begin position="2066"/>
        <end position="2107"/>
    </location>
</feature>
<dbReference type="InterPro" id="IPR032675">
    <property type="entry name" value="LRR_dom_sf"/>
</dbReference>
<feature type="region of interest" description="Disordered" evidence="3">
    <location>
        <begin position="1353"/>
        <end position="1421"/>
    </location>
</feature>
<feature type="region of interest" description="Disordered" evidence="3">
    <location>
        <begin position="295"/>
        <end position="448"/>
    </location>
</feature>
<feature type="compositionally biased region" description="Basic and acidic residues" evidence="3">
    <location>
        <begin position="396"/>
        <end position="406"/>
    </location>
</feature>
<feature type="domain" description="SET" evidence="5">
    <location>
        <begin position="2540"/>
        <end position="2673"/>
    </location>
</feature>
<dbReference type="InterPro" id="IPR045606">
    <property type="entry name" value="ATXR3_C"/>
</dbReference>
<evidence type="ECO:0008006" key="8">
    <source>
        <dbReference type="Google" id="ProtNLM"/>
    </source>
</evidence>
<feature type="compositionally biased region" description="Basic and acidic residues" evidence="3">
    <location>
        <begin position="163"/>
        <end position="193"/>
    </location>
</feature>
<keyword evidence="2" id="KW-0863">Zinc-finger</keyword>
<dbReference type="SMART" id="SM00297">
    <property type="entry name" value="BROMO"/>
    <property type="match status" value="1"/>
</dbReference>
<feature type="compositionally biased region" description="Basic and acidic residues" evidence="3">
    <location>
        <begin position="622"/>
        <end position="642"/>
    </location>
</feature>
<evidence type="ECO:0000256" key="1">
    <source>
        <dbReference type="ARBA" id="ARBA00023117"/>
    </source>
</evidence>
<feature type="compositionally biased region" description="Polar residues" evidence="3">
    <location>
        <begin position="1384"/>
        <end position="1395"/>
    </location>
</feature>
<evidence type="ECO:0000313" key="6">
    <source>
        <dbReference type="EMBL" id="KAL3697909.1"/>
    </source>
</evidence>
<accession>A0ABD3I8M3</accession>
<dbReference type="PROSITE" id="PS50280">
    <property type="entry name" value="SET"/>
    <property type="match status" value="1"/>
</dbReference>
<comment type="caution">
    <text evidence="6">The sequence shown here is derived from an EMBL/GenBank/DDBJ whole genome shotgun (WGS) entry which is preliminary data.</text>
</comment>
<dbReference type="InterPro" id="IPR001214">
    <property type="entry name" value="SET_dom"/>
</dbReference>
<dbReference type="PANTHER" id="PTHR46655:SF1">
    <property type="entry name" value="HISTONE-LYSINE N-METHYLTRANSFERASE ATXR3"/>
    <property type="match status" value="1"/>
</dbReference>
<dbReference type="CDD" id="cd10531">
    <property type="entry name" value="SET_SETD2-like"/>
    <property type="match status" value="1"/>
</dbReference>
<keyword evidence="1" id="KW-0103">Bromodomain</keyword>
<dbReference type="Pfam" id="PF25531">
    <property type="entry name" value="GYF_ATXR3"/>
    <property type="match status" value="1"/>
</dbReference>
<dbReference type="EMBL" id="JBJQOH010000002">
    <property type="protein sequence ID" value="KAL3697909.1"/>
    <property type="molecule type" value="Genomic_DNA"/>
</dbReference>
<dbReference type="SMART" id="SM00317">
    <property type="entry name" value="SET"/>
    <property type="match status" value="1"/>
</dbReference>
<feature type="compositionally biased region" description="Basic and acidic residues" evidence="3">
    <location>
        <begin position="237"/>
        <end position="250"/>
    </location>
</feature>
<dbReference type="InterPro" id="IPR036875">
    <property type="entry name" value="Znf_CCHC_sf"/>
</dbReference>
<feature type="region of interest" description="Disordered" evidence="3">
    <location>
        <begin position="1682"/>
        <end position="1748"/>
    </location>
</feature>
<sequence>MDRGWNDPGSCGLERSRLGQQPYDRGRLMPVEPRCCFECGHEGHIARFCPVRTERIQAGFYRGWPNEQWPPARPPLPFHRDGSYSRGENARDNSYSRRTGFDCYEQDDYYHKPRDTGGRTREDRGMDRDGASDGNNSRERESRSSRSSGRKPQDVTSQSSGGHRRDDYKPGKEDRRDDRKDGKRQRLDTHGEPKNWNAFVPREENGEGTHQGRSHSEVDTVRKDGHPAVGNVSKSSSTKETDHQKADCKPIENGGKRGHRSSKAESSRNVDTGSSRAHHKIPLSVLCTKAAMENGAGGVQDETRARKPRASGFSPAGKETSLPKCSASGEREKPKSELPLDRKDADVTSSVSRQDSKELVKNEKSESDPCTGVVVVVTDPDALRPQRVSGASDDPESQKADEERQVVKASDGSESQKLDEKGKSVKSPECPKTGNVDENSIQIVDPCPDSEGFVERNIAVEKVSDLPLAVVKASASADILPSASEDTQLKSSDGKGAAVEASISADFKPSASEETQSKSSHERRTSRWDNPEDLSSAKAPQNADLPKNESSEASGVDVVDDVGASRNGNLKTGDELTLPDEDSTVPLVVSHQSDTLIPGKDAAEQPQILEPQPPSCNQNDEDSVKRGPDHVTSEPVSREPANDGKLQPDCVVVSDEPANDGKLRQDCVTSEPVSGELAKDGKLRQHCITSEPVSGELASDGKRVPDCATSQAAPQQPGNDALGKEAETCMVQSDSGPSSRSRQRPQLSGKTYEPGWGEPDRGYDDRGRKSEAESHVHGFDRVSGKDPQRIHSDHGSLSPSRAGNGSRETDFQEGYRGFDNRALSVEGFFDRSGYAASGYAARPGYNPGLKILDYGLKPEYRRRFQVSDGRNGFGTLGSSEFRRSDDIRDHQGWGTGRHLRSLEAQSAYPEPRHPYAHLIGAHYLCVVNARAELQRSPSPMAISPPPAQATAVSQGPFPSSHVLYGSSSRNEVLSRGWVYIDRQGTYQGPLELGQLKEMQEIGMLQSDHLVCQEGSNEWVTLENARSPPKGSPVKKPLEDCSSSRIHEASPPAYPPFIRDGLEDDNPPLENEDCDICPPGTEVPRGNRLDGEQFEDLHIDERVEKLMQGFTYVPGKEGEAVYEALSSAAMRVRAALGYETDQLNEESPRSHGGFANLGDQWKDGDFGSDVQGLDASEQHVPKADDKVDEKSSEVVSEARTEISVAKAPPPVVHCKRHVPAEKKPEPWTWPARGGDWKLYVYPAENAQPVVGEKGPQVPMIARKVVLNGGHPFCETGTRDTREQRRRDPRRLRDLQIQAGDTFHHNSNVTKLEVPKFGHVLLLKGGTSPDVQPANLNHHLRVTTKVALLPENLTPLTSTPRTHPVPARTPVGGFSAGFKASKPRRPSSTLPSATGVGSKSRASELESEAGRGDAGKWQESSKRKMPILERSTIVSKYRAAIPRVGGATDGRLKPVVDRMMKHSASRAEAVLRNRSSNQQDSVKEEASKAAPKQLFSKKDLLSKETLNLNQGKWFYLDGTGTEVGPFAFGEIQELTSAGKLVEGSTVYRKSDDTWVHVSKSSVGALGADASIASEDGLKSSLVSGAKSRVPESSVVVDRSRHCPPEPVPPAVTRSGNSLGTPLPKDSEAAERDVMSDLSFHDVHPQFLGFTRGKLHEYAMKNYKSALLPAALYEGLEKWFQAKEKEKSVVPPPVPQSPFSGLPTSGMERSSTQGTPSSSNDDAARMVESEALSRATSVGQDEKGAGEILSPSKRRAWGLEESKLHRRDSQRRRLLDLEEGGGEEKASRGTVLGAPSLPRLVDDSPFKTPAEHLIPGSQGESWATLDSIILRMIFRRLPRGDVTSLVNATATCKSWMAAGNLCRTQLKSLDLSSLRGAKLDALISAIPGFGASNLRRVNLSGCTDVKPESLAELLATCPSITVVETDSLELFKELKGRFPKVRWVTDRSGPRKEAKLTVTKRDDAHVRRKSLKAPGGRKSGDTREYEDFDSHLVSDSASKVRSPTGYAHNLSGKLETTGNYSVHDPEYSGTTRVSDPARQSKLTNGGKKLEVSSSYSKAIRRETGDSISHELHVRRKTQTSALHRKHEKSNKKEKVLAGSHRPTQEKASVTSLKSEFGTILRAMMEADPSRIFQQASGSFDVKGGAATPRKMDLLVMEKKLRGGSYSGGKKGIKAFREDVNLLTRIAFRNSSKDSLIYTTAERIFKVSHSYLLAVENQFSGQSTVETQSQGKSLEARPFGRGDRPPRSKASTPLLQRPGTKRKVWNDEGYHKGKLWSARKSRQGDWSEIESETDSERDTRRLSKSKKERFWGSDDEESSEDDEDRLTEGDEEQTETEPSDSEVPSESEGEDNLYEADSYDSDSEHEMEYHEWGARMTKAAMVPPVTRKYDVIEEYRIVADKERVEKMMKVELPKNVPQAPVGSEPYNHLDYPEVKDYQPRKKLGEEVLEQEVYGIDPYTHNLLLDTMPLDTDYSDAQKQQFIEERLLMVLNKEGKQFTGSGRAPMEYPLERVVQRIASEAQISKDWALYDFAEQLLSNMQARRNRFKFVAYRKGLGVVCNKSQGLEKDEFVVEFFGEVYPPWRWYEKQDGIRSLQKGDKDPTPEFYNIYYERPKADVQGYDLLVVDAMHKANFASRLCHSCRPNCEAKITAVNNRYIIGVYTLRPIKRGEELTFDYNSVTESKEEFENARCLCGTQGCKGSYLNLTGSGTYEQVITKDHGILDRHRLLLSSCSSSAITDKEMEEMRLSGFGASALAGLPQWALKYTSNLVRFMNHEKASLPGELSKDPEHRRVLGMFESASAQAEFTDITTDGVYNQRLQNLTITLDKVRHILTELYREPSAAPPPVRKLDPREMVQWIWKKQNSVVNELVQSLAPHLKSEALMEFKAAIGRNSPNDNGVNLHMALLWLRDALRRLPASCNARHDAAADLIHLYAYTRHFFVLEDYGVVTSPPVLITPLDLGTKHSITEDTQWRKVYGKDYVWGQLINWFKQNVVDPGSSLAKSAHGCLVLPDISSCYSRNPQHDLQRGYGPKARDKMIQHMENKPQQKWPKLKVWSQFWCFKNERGLFGSPMLDAVVDGRPLREDMMRWLKLREINYVGRWDEQ</sequence>
<dbReference type="Gene3D" id="3.80.10.10">
    <property type="entry name" value="Ribonuclease Inhibitor"/>
    <property type="match status" value="1"/>
</dbReference>
<name>A0ABD3I8M3_9MARC</name>
<feature type="compositionally biased region" description="Basic and acidic residues" evidence="3">
    <location>
        <begin position="1975"/>
        <end position="1989"/>
    </location>
</feature>
<dbReference type="Gene3D" id="1.20.920.10">
    <property type="entry name" value="Bromodomain-like"/>
    <property type="match status" value="1"/>
</dbReference>
<feature type="compositionally biased region" description="Basic and acidic residues" evidence="3">
    <location>
        <begin position="758"/>
        <end position="794"/>
    </location>
</feature>
<feature type="compositionally biased region" description="Acidic residues" evidence="3">
    <location>
        <begin position="2309"/>
        <end position="2357"/>
    </location>
</feature>
<evidence type="ECO:0000313" key="7">
    <source>
        <dbReference type="Proteomes" id="UP001633002"/>
    </source>
</evidence>
<reference evidence="6 7" key="1">
    <citation type="submission" date="2024-09" db="EMBL/GenBank/DDBJ databases">
        <title>Chromosome-scale assembly of Riccia sorocarpa.</title>
        <authorList>
            <person name="Paukszto L."/>
        </authorList>
    </citation>
    <scope>NUCLEOTIDE SEQUENCE [LARGE SCALE GENOMIC DNA]</scope>
    <source>
        <strain evidence="6">LP-2024</strain>
        <tissue evidence="6">Aerial parts of the thallus</tissue>
    </source>
</reference>
<dbReference type="Pfam" id="PF00856">
    <property type="entry name" value="SET"/>
    <property type="match status" value="1"/>
</dbReference>
<feature type="region of interest" description="Disordered" evidence="3">
    <location>
        <begin position="63"/>
        <end position="283"/>
    </location>
</feature>
<feature type="domain" description="CCHC-type" evidence="4">
    <location>
        <begin position="36"/>
        <end position="50"/>
    </location>
</feature>
<dbReference type="Proteomes" id="UP001633002">
    <property type="component" value="Unassembled WGS sequence"/>
</dbReference>
<feature type="compositionally biased region" description="Basic residues" evidence="3">
    <location>
        <begin position="2069"/>
        <end position="2086"/>
    </location>
</feature>
<feature type="compositionally biased region" description="Basic and acidic residues" evidence="3">
    <location>
        <begin position="214"/>
        <end position="226"/>
    </location>
</feature>
<dbReference type="Pfam" id="PF19633">
    <property type="entry name" value="SDG2_C"/>
    <property type="match status" value="1"/>
</dbReference>
<evidence type="ECO:0000256" key="2">
    <source>
        <dbReference type="PROSITE-ProRule" id="PRU00047"/>
    </source>
</evidence>
<evidence type="ECO:0000259" key="5">
    <source>
        <dbReference type="PROSITE" id="PS50280"/>
    </source>
</evidence>
<feature type="region of interest" description="Disordered" evidence="3">
    <location>
        <begin position="1765"/>
        <end position="1796"/>
    </location>
</feature>
<feature type="compositionally biased region" description="Low complexity" evidence="3">
    <location>
        <begin position="551"/>
        <end position="565"/>
    </location>
</feature>
<dbReference type="Gene3D" id="2.170.270.10">
    <property type="entry name" value="SET domain"/>
    <property type="match status" value="1"/>
</dbReference>
<feature type="compositionally biased region" description="Basic and acidic residues" evidence="3">
    <location>
        <begin position="515"/>
        <end position="530"/>
    </location>
</feature>
<keyword evidence="2" id="KW-0862">Zinc</keyword>
<dbReference type="PANTHER" id="PTHR46655">
    <property type="entry name" value="HISTONE-LYSINE N-METHYLTRANSFERASE ATXR3"/>
    <property type="match status" value="1"/>
</dbReference>
<dbReference type="InterPro" id="IPR046341">
    <property type="entry name" value="SET_dom_sf"/>
</dbReference>
<feature type="region of interest" description="Disordered" evidence="3">
    <location>
        <begin position="1590"/>
        <end position="1626"/>
    </location>
</feature>
<feature type="compositionally biased region" description="Basic and acidic residues" evidence="3">
    <location>
        <begin position="78"/>
        <end position="95"/>
    </location>
</feature>
<feature type="compositionally biased region" description="Basic and acidic residues" evidence="3">
    <location>
        <begin position="1768"/>
        <end position="1784"/>
    </location>
</feature>
<feature type="region of interest" description="Disordered" evidence="3">
    <location>
        <begin position="2277"/>
        <end position="2362"/>
    </location>
</feature>
<protein>
    <recommendedName>
        <fullName evidence="8">CCHC-type domain-containing protein</fullName>
    </recommendedName>
</protein>
<evidence type="ECO:0000259" key="4">
    <source>
        <dbReference type="PROSITE" id="PS50158"/>
    </source>
</evidence>
<feature type="compositionally biased region" description="Basic and acidic residues" evidence="3">
    <location>
        <begin position="354"/>
        <end position="367"/>
    </location>
</feature>
<feature type="compositionally biased region" description="Basic and acidic residues" evidence="3">
    <location>
        <begin position="1946"/>
        <end position="1962"/>
    </location>
</feature>
<dbReference type="InterPro" id="IPR001878">
    <property type="entry name" value="Znf_CCHC"/>
</dbReference>
<feature type="compositionally biased region" description="Basic and acidic residues" evidence="3">
    <location>
        <begin position="1399"/>
        <end position="1420"/>
    </location>
</feature>
<feature type="compositionally biased region" description="Low complexity" evidence="3">
    <location>
        <begin position="732"/>
        <end position="749"/>
    </location>
</feature>
<keyword evidence="2" id="KW-0479">Metal-binding</keyword>
<proteinExistence type="predicted"/>
<feature type="compositionally biased region" description="Basic and acidic residues" evidence="3">
    <location>
        <begin position="414"/>
        <end position="423"/>
    </location>
</feature>
<gene>
    <name evidence="6" type="ORF">R1sor_011985</name>
</gene>
<feature type="compositionally biased region" description="Polar residues" evidence="3">
    <location>
        <begin position="1704"/>
        <end position="1718"/>
    </location>
</feature>
<feature type="compositionally biased region" description="Basic and acidic residues" evidence="3">
    <location>
        <begin position="108"/>
        <end position="144"/>
    </location>
</feature>
<dbReference type="SUPFAM" id="SSF57756">
    <property type="entry name" value="Retrovirus zinc finger-like domains"/>
    <property type="match status" value="1"/>
</dbReference>
<dbReference type="InterPro" id="IPR001487">
    <property type="entry name" value="Bromodomain"/>
</dbReference>
<dbReference type="PROSITE" id="PS50158">
    <property type="entry name" value="ZF_CCHC"/>
    <property type="match status" value="1"/>
</dbReference>
<dbReference type="Gene3D" id="3.30.1490.40">
    <property type="match status" value="1"/>
</dbReference>
<evidence type="ECO:0000256" key="3">
    <source>
        <dbReference type="SAM" id="MobiDB-lite"/>
    </source>
</evidence>
<dbReference type="InterPro" id="IPR036427">
    <property type="entry name" value="Bromodomain-like_sf"/>
</dbReference>
<dbReference type="InterPro" id="IPR057851">
    <property type="entry name" value="ATXR3_GYF"/>
</dbReference>
<organism evidence="6 7">
    <name type="scientific">Riccia sorocarpa</name>
    <dbReference type="NCBI Taxonomy" id="122646"/>
    <lineage>
        <taxon>Eukaryota</taxon>
        <taxon>Viridiplantae</taxon>
        <taxon>Streptophyta</taxon>
        <taxon>Embryophyta</taxon>
        <taxon>Marchantiophyta</taxon>
        <taxon>Marchantiopsida</taxon>
        <taxon>Marchantiidae</taxon>
        <taxon>Marchantiales</taxon>
        <taxon>Ricciaceae</taxon>
        <taxon>Riccia</taxon>
    </lineage>
</organism>
<dbReference type="SUPFAM" id="SSF82199">
    <property type="entry name" value="SET domain"/>
    <property type="match status" value="1"/>
</dbReference>
<feature type="region of interest" description="Disordered" evidence="3">
    <location>
        <begin position="475"/>
        <end position="812"/>
    </location>
</feature>
<dbReference type="GO" id="GO:0008270">
    <property type="term" value="F:zinc ion binding"/>
    <property type="evidence" value="ECO:0007669"/>
    <property type="project" value="UniProtKB-KW"/>
</dbReference>
<dbReference type="InterPro" id="IPR035445">
    <property type="entry name" value="GYF-like_dom_sf"/>
</dbReference>
<feature type="region of interest" description="Disordered" evidence="3">
    <location>
        <begin position="2218"/>
        <end position="2262"/>
    </location>
</feature>
<feature type="compositionally biased region" description="Polar residues" evidence="3">
    <location>
        <begin position="708"/>
        <end position="718"/>
    </location>
</feature>
<feature type="compositionally biased region" description="Basic and acidic residues" evidence="3">
    <location>
        <begin position="2230"/>
        <end position="2242"/>
    </location>
</feature>